<evidence type="ECO:0000313" key="1">
    <source>
        <dbReference type="EMBL" id="KAJ8114846.1"/>
    </source>
</evidence>
<comment type="caution">
    <text evidence="1">The sequence shown here is derived from an EMBL/GenBank/DDBJ whole genome shotgun (WGS) entry which is preliminary data.</text>
</comment>
<organism evidence="1 2">
    <name type="scientific">Boeremia exigua</name>
    <dbReference type="NCBI Taxonomy" id="749465"/>
    <lineage>
        <taxon>Eukaryota</taxon>
        <taxon>Fungi</taxon>
        <taxon>Dikarya</taxon>
        <taxon>Ascomycota</taxon>
        <taxon>Pezizomycotina</taxon>
        <taxon>Dothideomycetes</taxon>
        <taxon>Pleosporomycetidae</taxon>
        <taxon>Pleosporales</taxon>
        <taxon>Pleosporineae</taxon>
        <taxon>Didymellaceae</taxon>
        <taxon>Boeremia</taxon>
    </lineage>
</organism>
<gene>
    <name evidence="1" type="ORF">OPT61_g3366</name>
</gene>
<name>A0ACC2II50_9PLEO</name>
<proteinExistence type="predicted"/>
<sequence length="187" mass="20385">MNAKLPIPTSPSSPRPYLLKCKDDGEDVEARFKCQMAVRYAMEKIRAGVPMGGSHAIGHQLGPLGVPHGVTSCIMCPAVIKFNIKHGAGKPEIVRRQEMIREILWADSKVMDVLRGGGLDPISNDLGDALEVIVRFLELPRALSAFDIAADKIPASAKNALEDFWARTNSIPLVEAAQVEEILNMVM</sequence>
<dbReference type="EMBL" id="JAPHNI010000171">
    <property type="protein sequence ID" value="KAJ8114846.1"/>
    <property type="molecule type" value="Genomic_DNA"/>
</dbReference>
<evidence type="ECO:0000313" key="2">
    <source>
        <dbReference type="Proteomes" id="UP001153331"/>
    </source>
</evidence>
<accession>A0ACC2II50</accession>
<reference evidence="1" key="1">
    <citation type="submission" date="2022-11" db="EMBL/GenBank/DDBJ databases">
        <title>Genome Sequence of Boeremia exigua.</title>
        <authorList>
            <person name="Buettner E."/>
        </authorList>
    </citation>
    <scope>NUCLEOTIDE SEQUENCE</scope>
    <source>
        <strain evidence="1">CU02</strain>
    </source>
</reference>
<dbReference type="Proteomes" id="UP001153331">
    <property type="component" value="Unassembled WGS sequence"/>
</dbReference>
<protein>
    <submittedName>
        <fullName evidence="1">Uncharacterized protein</fullName>
    </submittedName>
</protein>
<keyword evidence="2" id="KW-1185">Reference proteome</keyword>